<organism evidence="1 2">
    <name type="scientific">Brevundimonas abyssalis TAR-001</name>
    <dbReference type="NCBI Taxonomy" id="1391729"/>
    <lineage>
        <taxon>Bacteria</taxon>
        <taxon>Pseudomonadati</taxon>
        <taxon>Pseudomonadota</taxon>
        <taxon>Alphaproteobacteria</taxon>
        <taxon>Caulobacterales</taxon>
        <taxon>Caulobacteraceae</taxon>
        <taxon>Brevundimonas</taxon>
    </lineage>
</organism>
<gene>
    <name evidence="1" type="ORF">MBEBAB_2255</name>
</gene>
<accession>A0A8E0NCV2</accession>
<evidence type="ECO:0000313" key="2">
    <source>
        <dbReference type="Proteomes" id="UP000016569"/>
    </source>
</evidence>
<name>A0A8E0NCV2_9CAUL</name>
<dbReference type="AlphaFoldDB" id="A0A8E0NCV2"/>
<dbReference type="Proteomes" id="UP000016569">
    <property type="component" value="Unassembled WGS sequence"/>
</dbReference>
<evidence type="ECO:0000313" key="1">
    <source>
        <dbReference type="EMBL" id="GAD60005.1"/>
    </source>
</evidence>
<reference evidence="2" key="1">
    <citation type="journal article" date="2013" name="Genome Announc.">
        <title>Draft Genome Sequence of the Dimorphic Prosthecate Bacterium Brevundimonas abyssalis TAR-001T.</title>
        <authorList>
            <person name="Tsubouchi T."/>
            <person name="Nishi S."/>
            <person name="Usui K."/>
            <person name="Shimane Y."/>
            <person name="Takaki Y."/>
            <person name="Maruyama T."/>
            <person name="Hatada Y."/>
        </authorList>
    </citation>
    <scope>NUCLEOTIDE SEQUENCE [LARGE SCALE GENOMIC DNA]</scope>
    <source>
        <strain evidence="2">TAR-001</strain>
    </source>
</reference>
<protein>
    <recommendedName>
        <fullName evidence="3">DUF1203 domain-containing protein</fullName>
    </recommendedName>
</protein>
<dbReference type="RefSeq" id="WP_021698099.1">
    <property type="nucleotide sequence ID" value="NZ_BATC01000048.1"/>
</dbReference>
<proteinExistence type="predicted"/>
<dbReference type="Pfam" id="PF06718">
    <property type="entry name" value="DUF1203"/>
    <property type="match status" value="1"/>
</dbReference>
<comment type="caution">
    <text evidence="1">The sequence shown here is derived from an EMBL/GenBank/DDBJ whole genome shotgun (WGS) entry which is preliminary data.</text>
</comment>
<dbReference type="EMBL" id="BATC01000048">
    <property type="protein sequence ID" value="GAD60005.1"/>
    <property type="molecule type" value="Genomic_DNA"/>
</dbReference>
<evidence type="ECO:0008006" key="3">
    <source>
        <dbReference type="Google" id="ProtNLM"/>
    </source>
</evidence>
<keyword evidence="2" id="KW-1185">Reference proteome</keyword>
<dbReference type="InterPro" id="IPR009593">
    <property type="entry name" value="DUF1203"/>
</dbReference>
<sequence length="155" mass="16903">MFRIVGLPLAPFAPLFALPDQALADRGARRVPVTRVGVAPCRVSLADARPGQSVILLNYPHLDDPASPFRASGPIYVSESARDHAPDVDHVPAMLATRLLSARVYDGSNMMIDADVMEGETLAGRLANWFADPEVRHVHLHAARRGCYLARAERD</sequence>
<dbReference type="PIRSF" id="PIRSF034110">
    <property type="entry name" value="DUF1203"/>
    <property type="match status" value="1"/>
</dbReference>
<dbReference type="OrthoDB" id="5953307at2"/>